<dbReference type="GO" id="GO:0005886">
    <property type="term" value="C:plasma membrane"/>
    <property type="evidence" value="ECO:0007669"/>
    <property type="project" value="TreeGrafter"/>
</dbReference>
<dbReference type="InterPro" id="IPR050357">
    <property type="entry name" value="Arrestin_domain-protein"/>
</dbReference>
<evidence type="ECO:0000256" key="1">
    <source>
        <dbReference type="SAM" id="MobiDB-lite"/>
    </source>
</evidence>
<protein>
    <submittedName>
        <fullName evidence="2">Uncharacterized protein</fullName>
    </submittedName>
</protein>
<dbReference type="GO" id="GO:0070086">
    <property type="term" value="P:ubiquitin-dependent endocytosis"/>
    <property type="evidence" value="ECO:0007669"/>
    <property type="project" value="TreeGrafter"/>
</dbReference>
<dbReference type="InterPro" id="IPR036028">
    <property type="entry name" value="SH3-like_dom_sf"/>
</dbReference>
<feature type="compositionally biased region" description="Low complexity" evidence="1">
    <location>
        <begin position="509"/>
        <end position="519"/>
    </location>
</feature>
<evidence type="ECO:0000313" key="3">
    <source>
        <dbReference type="Proteomes" id="UP001212841"/>
    </source>
</evidence>
<feature type="compositionally biased region" description="Polar residues" evidence="1">
    <location>
        <begin position="532"/>
        <end position="543"/>
    </location>
</feature>
<feature type="region of interest" description="Disordered" evidence="1">
    <location>
        <begin position="352"/>
        <end position="449"/>
    </location>
</feature>
<keyword evidence="3" id="KW-1185">Reference proteome</keyword>
<dbReference type="GO" id="GO:0030674">
    <property type="term" value="F:protein-macromolecule adaptor activity"/>
    <property type="evidence" value="ECO:0007669"/>
    <property type="project" value="TreeGrafter"/>
</dbReference>
<name>A0AAD5X213_9FUNG</name>
<dbReference type="Gene3D" id="2.60.40.640">
    <property type="match status" value="1"/>
</dbReference>
<reference evidence="2" key="1">
    <citation type="submission" date="2020-05" db="EMBL/GenBank/DDBJ databases">
        <title>Phylogenomic resolution of chytrid fungi.</title>
        <authorList>
            <person name="Stajich J.E."/>
            <person name="Amses K."/>
            <person name="Simmons R."/>
            <person name="Seto K."/>
            <person name="Myers J."/>
            <person name="Bonds A."/>
            <person name="Quandt C.A."/>
            <person name="Barry K."/>
            <person name="Liu P."/>
            <person name="Grigoriev I."/>
            <person name="Longcore J.E."/>
            <person name="James T.Y."/>
        </authorList>
    </citation>
    <scope>NUCLEOTIDE SEQUENCE</scope>
    <source>
        <strain evidence="2">JEL0318</strain>
    </source>
</reference>
<sequence>MLRSVAPISKPAVKGLEIVPNETSLGPHGTFLVEGGWGCERQLSGNVRCVTRKSLKDAKLSLEFLGTQIYGRRDTRDNNPPDSRILVRYTKVLLNSSTKTTFNAESRSFVIPFSFNLPNDGLPPSFDDGRVEVVYHLQAQFVWNFVGKQQKEWTVPVIVTMPIEARLTMLKNVEPLILHNHEETSPADETSSIYSSSTRTGKIDFHYSLTINQRVIPSGGLVTCHLQLSDLPTDGMAWYRVTRVTARVQCTKEYLTSAGPKVAAREMVSVTEMVRGGGGWRGGGYGGGAQQGGDDQSSWEKTFSLALPITEPSLNTPLVNIKHSLIFLVYGDLPQPLTGIEAPITVVPGDEVYMRGRPRNGSASSTGTGIRASALTTSSSSGSTSGMASPFPYSSNNSPVSPGAAGSPRQAMEIDGATSSRNQADGYGYGQTPHSPARRPSEAYSVMQSTLDTQSILSASTSSTATPPSASILAAVGTSSPPHHNVMDPAFRLGGMATVEGVQHPTMGSSASSLSSHLSTTPRPTGPIDDSTPIQQHPSSSHPLGTWAKGTLSERSAPFEPSDKRKVYRAGVNYDPQAVDEIGLRRGDLVVVMDTFKDG</sequence>
<proteinExistence type="predicted"/>
<dbReference type="AlphaFoldDB" id="A0AAD5X213"/>
<gene>
    <name evidence="2" type="ORF">HK097_001312</name>
</gene>
<dbReference type="InterPro" id="IPR014752">
    <property type="entry name" value="Arrestin-like_C"/>
</dbReference>
<dbReference type="SUPFAM" id="SSF50044">
    <property type="entry name" value="SH3-domain"/>
    <property type="match status" value="1"/>
</dbReference>
<feature type="region of interest" description="Disordered" evidence="1">
    <location>
        <begin position="506"/>
        <end position="561"/>
    </location>
</feature>
<dbReference type="GO" id="GO:0031625">
    <property type="term" value="F:ubiquitin protein ligase binding"/>
    <property type="evidence" value="ECO:0007669"/>
    <property type="project" value="TreeGrafter"/>
</dbReference>
<dbReference type="Proteomes" id="UP001212841">
    <property type="component" value="Unassembled WGS sequence"/>
</dbReference>
<evidence type="ECO:0000313" key="2">
    <source>
        <dbReference type="EMBL" id="KAJ3045043.1"/>
    </source>
</evidence>
<dbReference type="PANTHER" id="PTHR11188:SF17">
    <property type="entry name" value="FI21816P1"/>
    <property type="match status" value="1"/>
</dbReference>
<dbReference type="EMBL" id="JADGJD010001256">
    <property type="protein sequence ID" value="KAJ3045043.1"/>
    <property type="molecule type" value="Genomic_DNA"/>
</dbReference>
<comment type="caution">
    <text evidence="2">The sequence shown here is derived from an EMBL/GenBank/DDBJ whole genome shotgun (WGS) entry which is preliminary data.</text>
</comment>
<dbReference type="GO" id="GO:0005829">
    <property type="term" value="C:cytosol"/>
    <property type="evidence" value="ECO:0007669"/>
    <property type="project" value="TreeGrafter"/>
</dbReference>
<dbReference type="PANTHER" id="PTHR11188">
    <property type="entry name" value="ARRESTIN DOMAIN CONTAINING PROTEIN"/>
    <property type="match status" value="1"/>
</dbReference>
<accession>A0AAD5X213</accession>
<feature type="compositionally biased region" description="Low complexity" evidence="1">
    <location>
        <begin position="372"/>
        <end position="389"/>
    </location>
</feature>
<organism evidence="2 3">
    <name type="scientific">Rhizophlyctis rosea</name>
    <dbReference type="NCBI Taxonomy" id="64517"/>
    <lineage>
        <taxon>Eukaryota</taxon>
        <taxon>Fungi</taxon>
        <taxon>Fungi incertae sedis</taxon>
        <taxon>Chytridiomycota</taxon>
        <taxon>Chytridiomycota incertae sedis</taxon>
        <taxon>Chytridiomycetes</taxon>
        <taxon>Rhizophlyctidales</taxon>
        <taxon>Rhizophlyctidaceae</taxon>
        <taxon>Rhizophlyctis</taxon>
    </lineage>
</organism>
<feature type="non-terminal residue" evidence="2">
    <location>
        <position position="599"/>
    </location>
</feature>